<feature type="domain" description="C2H2-type" evidence="10">
    <location>
        <begin position="633"/>
        <end position="660"/>
    </location>
</feature>
<dbReference type="PROSITE" id="PS50157">
    <property type="entry name" value="ZINC_FINGER_C2H2_2"/>
    <property type="match status" value="11"/>
</dbReference>
<dbReference type="RefSeq" id="XP_072844561.1">
    <property type="nucleotide sequence ID" value="XM_072988460.1"/>
</dbReference>
<comment type="subcellular location">
    <subcellularLocation>
        <location evidence="1">Nucleus</location>
    </subcellularLocation>
</comment>
<keyword evidence="5 8" id="KW-0863">Zinc-finger</keyword>
<dbReference type="InterPro" id="IPR003309">
    <property type="entry name" value="SCAN_dom"/>
</dbReference>
<feature type="domain" description="C2H2-type" evidence="10">
    <location>
        <begin position="517"/>
        <end position="544"/>
    </location>
</feature>
<proteinExistence type="inferred from homology"/>
<feature type="domain" description="C2H2-type" evidence="10">
    <location>
        <begin position="489"/>
        <end position="516"/>
    </location>
</feature>
<feature type="domain" description="C2H2-type" evidence="10">
    <location>
        <begin position="461"/>
        <end position="488"/>
    </location>
</feature>
<feature type="domain" description="C2H2-type" evidence="10">
    <location>
        <begin position="547"/>
        <end position="574"/>
    </location>
</feature>
<dbReference type="Pfam" id="PF02023">
    <property type="entry name" value="SCAN"/>
    <property type="match status" value="1"/>
</dbReference>
<dbReference type="PROSITE" id="PS50804">
    <property type="entry name" value="SCAN_BOX"/>
    <property type="match status" value="1"/>
</dbReference>
<sequence>MAEARRGGRWQEVKKEAEKGLQQRWEAQWQEFLEMLEPSSRRGEKPVISEAAPWDDAKAFLASFEEVANACHWPKGEWVARLLPALHGEAEEAFQSLEAGDREDYGKVKAAILRGDALKMEVRRQHFRDFSCQEVEDPRRLHSQVQELCHRWLRPERHSKEQILELLILEQFLASLPLDLQGWIRAGGPDTCSQAVALVEDFLMSQEGAERAKWQGLMVTKETCPSLFKSHQDLTQPSSQTVFWQVLQEEGETVDSLALSAVYTAVDAGKWAEAEPGQDRGPEDDTMGRQVKMENPQWERNEPMDVPKTAAPANEVNLLKRTEIGEEECGMKEDQSAERDKEPNEFRDHLKAIVCQPFEMSTREETPTTLKCGRRYPCKSEPDRILTRKKHNECVTSEEAFQENVYSDKQQRVVTGEIKPEFLENVEGDHLDMYRYDRAEEDPKDSASGESYGIQSEGRLFECSQCGKGFLQRRNLMIHQKSHTGEKLYKCYQCGKSFSQRRNLNTHQRIHTGAKPYKCYQCGKCFSLEKYLKAHQGIHTGAETKPYKCSQCRKSFYQEKALLVHQRIHTGEKPYECSQCGKCFSQRRNLNTHQRIHTGAKPYKCFQCGKCFSLGRYLKVHQRIHPGGETKSYKCSQCGKSFNQKKWLLVHQRIHTGEKPYKCSQCGKCFSQQGNLRSHCRIHTGEKPHKCLECGKSFKRSNQLKIHQIIHTGEKPYECSQCGKCFNQQGNLMNHWRIHTGEKPHKCLECGKSFKQINQLKTHQIIHTGERP</sequence>
<evidence type="ECO:0000313" key="13">
    <source>
        <dbReference type="RefSeq" id="XP_072844561.1"/>
    </source>
</evidence>
<evidence type="ECO:0000259" key="11">
    <source>
        <dbReference type="PROSITE" id="PS50804"/>
    </source>
</evidence>
<accession>A0ABM5FGN2</accession>
<evidence type="ECO:0000256" key="7">
    <source>
        <dbReference type="ARBA" id="ARBA00023242"/>
    </source>
</evidence>
<keyword evidence="4" id="KW-0677">Repeat</keyword>
<reference evidence="12" key="1">
    <citation type="submission" date="2025-05" db="UniProtKB">
        <authorList>
            <consortium name="RefSeq"/>
        </authorList>
    </citation>
    <scope>NUCLEOTIDE SEQUENCE [LARGE SCALE GENOMIC DNA]</scope>
</reference>
<feature type="region of interest" description="Disordered" evidence="9">
    <location>
        <begin position="325"/>
        <end position="344"/>
    </location>
</feature>
<evidence type="ECO:0000256" key="6">
    <source>
        <dbReference type="ARBA" id="ARBA00022833"/>
    </source>
</evidence>
<dbReference type="SUPFAM" id="SSF47353">
    <property type="entry name" value="Retrovirus capsid dimerization domain-like"/>
    <property type="match status" value="1"/>
</dbReference>
<evidence type="ECO:0000256" key="3">
    <source>
        <dbReference type="ARBA" id="ARBA00022723"/>
    </source>
</evidence>
<name>A0ABM5FGN2_9SAUR</name>
<dbReference type="Proteomes" id="UP001652642">
    <property type="component" value="Chromosome 2"/>
</dbReference>
<evidence type="ECO:0000256" key="5">
    <source>
        <dbReference type="ARBA" id="ARBA00022771"/>
    </source>
</evidence>
<keyword evidence="3" id="KW-0479">Metal-binding</keyword>
<dbReference type="Gene3D" id="1.10.4020.10">
    <property type="entry name" value="DNA breaking-rejoining enzymes"/>
    <property type="match status" value="1"/>
</dbReference>
<dbReference type="GeneID" id="140704015"/>
<evidence type="ECO:0000256" key="8">
    <source>
        <dbReference type="PROSITE-ProRule" id="PRU00042"/>
    </source>
</evidence>
<evidence type="ECO:0000256" key="4">
    <source>
        <dbReference type="ARBA" id="ARBA00022737"/>
    </source>
</evidence>
<feature type="domain" description="C2H2-type" evidence="10">
    <location>
        <begin position="575"/>
        <end position="602"/>
    </location>
</feature>
<dbReference type="Gene3D" id="3.30.160.60">
    <property type="entry name" value="Classic Zinc Finger"/>
    <property type="match status" value="11"/>
</dbReference>
<dbReference type="Pfam" id="PF00096">
    <property type="entry name" value="zf-C2H2"/>
    <property type="match status" value="11"/>
</dbReference>
<organism evidence="12 13">
    <name type="scientific">Pogona vitticeps</name>
    <name type="common">central bearded dragon</name>
    <dbReference type="NCBI Taxonomy" id="103695"/>
    <lineage>
        <taxon>Eukaryota</taxon>
        <taxon>Metazoa</taxon>
        <taxon>Chordata</taxon>
        <taxon>Craniata</taxon>
        <taxon>Vertebrata</taxon>
        <taxon>Euteleostomi</taxon>
        <taxon>Lepidosauria</taxon>
        <taxon>Squamata</taxon>
        <taxon>Bifurcata</taxon>
        <taxon>Unidentata</taxon>
        <taxon>Episquamata</taxon>
        <taxon>Toxicofera</taxon>
        <taxon>Iguania</taxon>
        <taxon>Acrodonta</taxon>
        <taxon>Agamidae</taxon>
        <taxon>Amphibolurinae</taxon>
        <taxon>Pogona</taxon>
    </lineage>
</organism>
<dbReference type="PANTHER" id="PTHR24409">
    <property type="entry name" value="ZINC FINGER PROTEIN 142"/>
    <property type="match status" value="1"/>
</dbReference>
<feature type="domain" description="C2H2-type" evidence="10">
    <location>
        <begin position="661"/>
        <end position="688"/>
    </location>
</feature>
<dbReference type="InterPro" id="IPR038269">
    <property type="entry name" value="SCAN_sf"/>
</dbReference>
<dbReference type="CDD" id="cd07936">
    <property type="entry name" value="SCAN"/>
    <property type="match status" value="1"/>
</dbReference>
<feature type="domain" description="C2H2-type" evidence="10">
    <location>
        <begin position="745"/>
        <end position="772"/>
    </location>
</feature>
<feature type="domain" description="C2H2-type" evidence="10">
    <location>
        <begin position="689"/>
        <end position="716"/>
    </location>
</feature>
<dbReference type="InterPro" id="IPR036236">
    <property type="entry name" value="Znf_C2H2_sf"/>
</dbReference>
<gene>
    <name evidence="13" type="primary">LOC140704015</name>
</gene>
<dbReference type="SUPFAM" id="SSF57667">
    <property type="entry name" value="beta-beta-alpha zinc fingers"/>
    <property type="match status" value="6"/>
</dbReference>
<protein>
    <submittedName>
        <fullName evidence="13">Uncharacterized protein isoform X2</fullName>
    </submittedName>
</protein>
<evidence type="ECO:0000259" key="10">
    <source>
        <dbReference type="PROSITE" id="PS50157"/>
    </source>
</evidence>
<feature type="domain" description="C2H2-type" evidence="10">
    <location>
        <begin position="717"/>
        <end position="744"/>
    </location>
</feature>
<comment type="similarity">
    <text evidence="2">Belongs to the krueppel C2H2-type zinc-finger protein family.</text>
</comment>
<reference evidence="13" key="2">
    <citation type="submission" date="2025-08" db="UniProtKB">
        <authorList>
            <consortium name="RefSeq"/>
        </authorList>
    </citation>
    <scope>IDENTIFICATION</scope>
</reference>
<keyword evidence="12" id="KW-1185">Reference proteome</keyword>
<dbReference type="PROSITE" id="PS00028">
    <property type="entry name" value="ZINC_FINGER_C2H2_1"/>
    <property type="match status" value="11"/>
</dbReference>
<keyword evidence="7" id="KW-0539">Nucleus</keyword>
<dbReference type="SMART" id="SM00431">
    <property type="entry name" value="SCAN"/>
    <property type="match status" value="1"/>
</dbReference>
<dbReference type="InterPro" id="IPR013087">
    <property type="entry name" value="Znf_C2H2_type"/>
</dbReference>
<evidence type="ECO:0000256" key="9">
    <source>
        <dbReference type="SAM" id="MobiDB-lite"/>
    </source>
</evidence>
<dbReference type="PANTHER" id="PTHR24409:SF331">
    <property type="entry name" value="ZINC FINGER PROTEIN 322A"/>
    <property type="match status" value="1"/>
</dbReference>
<evidence type="ECO:0000256" key="1">
    <source>
        <dbReference type="ARBA" id="ARBA00004123"/>
    </source>
</evidence>
<feature type="domain" description="SCAN box" evidence="11">
    <location>
        <begin position="124"/>
        <end position="202"/>
    </location>
</feature>
<feature type="domain" description="C2H2-type" evidence="10">
    <location>
        <begin position="603"/>
        <end position="630"/>
    </location>
</feature>
<dbReference type="SMART" id="SM00355">
    <property type="entry name" value="ZnF_C2H2"/>
    <property type="match status" value="11"/>
</dbReference>
<evidence type="ECO:0000313" key="12">
    <source>
        <dbReference type="Proteomes" id="UP001652642"/>
    </source>
</evidence>
<evidence type="ECO:0000256" key="2">
    <source>
        <dbReference type="ARBA" id="ARBA00006991"/>
    </source>
</evidence>
<keyword evidence="6" id="KW-0862">Zinc</keyword>